<name>A0A1M5GQU6_9BRAD</name>
<keyword evidence="1" id="KW-0472">Membrane</keyword>
<evidence type="ECO:0000313" key="3">
    <source>
        <dbReference type="Proteomes" id="UP000190675"/>
    </source>
</evidence>
<gene>
    <name evidence="2" type="ORF">SAMN05444169_0319</name>
</gene>
<sequence>MSDAANIGSNAASESRPIRLRDALRQARIEAADRTGVVVDLRDAEVARLEILNEALDPLFAQIPAEIDLFDRGISQGDTPRLWIDVVAHVMMGRDKRIYRFVQDTRFGRTVIAESHEVIKIVEAVTDYVARRMIEREHALVATPAPAPAVTPKPRRGGFWIFVLGFIAGGLALFALALFETLRNI</sequence>
<keyword evidence="1" id="KW-1133">Transmembrane helix</keyword>
<dbReference type="RefSeq" id="WP_079564251.1">
    <property type="nucleotide sequence ID" value="NZ_LT670818.1"/>
</dbReference>
<protein>
    <submittedName>
        <fullName evidence="2">Uncharacterized protein</fullName>
    </submittedName>
</protein>
<dbReference type="Proteomes" id="UP000190675">
    <property type="component" value="Chromosome I"/>
</dbReference>
<dbReference type="AlphaFoldDB" id="A0A1M5GQU6"/>
<proteinExistence type="predicted"/>
<keyword evidence="1" id="KW-0812">Transmembrane</keyword>
<feature type="transmembrane region" description="Helical" evidence="1">
    <location>
        <begin position="159"/>
        <end position="179"/>
    </location>
</feature>
<evidence type="ECO:0000313" key="2">
    <source>
        <dbReference type="EMBL" id="SHG06109.1"/>
    </source>
</evidence>
<reference evidence="2 3" key="1">
    <citation type="submission" date="2016-11" db="EMBL/GenBank/DDBJ databases">
        <authorList>
            <person name="Jaros S."/>
            <person name="Januszkiewicz K."/>
            <person name="Wedrychowicz H."/>
        </authorList>
    </citation>
    <scope>NUCLEOTIDE SEQUENCE [LARGE SCALE GENOMIC DNA]</scope>
    <source>
        <strain evidence="2 3">GAS242</strain>
    </source>
</reference>
<dbReference type="OrthoDB" id="9808451at2"/>
<dbReference type="EMBL" id="LT670818">
    <property type="protein sequence ID" value="SHG06109.1"/>
    <property type="molecule type" value="Genomic_DNA"/>
</dbReference>
<organism evidence="2 3">
    <name type="scientific">Bradyrhizobium erythrophlei</name>
    <dbReference type="NCBI Taxonomy" id="1437360"/>
    <lineage>
        <taxon>Bacteria</taxon>
        <taxon>Pseudomonadati</taxon>
        <taxon>Pseudomonadota</taxon>
        <taxon>Alphaproteobacteria</taxon>
        <taxon>Hyphomicrobiales</taxon>
        <taxon>Nitrobacteraceae</taxon>
        <taxon>Bradyrhizobium</taxon>
    </lineage>
</organism>
<evidence type="ECO:0000256" key="1">
    <source>
        <dbReference type="SAM" id="Phobius"/>
    </source>
</evidence>
<accession>A0A1M5GQU6</accession>